<organism evidence="1 2">
    <name type="scientific">Chaetoceros tenuissimus</name>
    <dbReference type="NCBI Taxonomy" id="426638"/>
    <lineage>
        <taxon>Eukaryota</taxon>
        <taxon>Sar</taxon>
        <taxon>Stramenopiles</taxon>
        <taxon>Ochrophyta</taxon>
        <taxon>Bacillariophyta</taxon>
        <taxon>Coscinodiscophyceae</taxon>
        <taxon>Chaetocerotophycidae</taxon>
        <taxon>Chaetocerotales</taxon>
        <taxon>Chaetocerotaceae</taxon>
        <taxon>Chaetoceros</taxon>
    </lineage>
</organism>
<evidence type="ECO:0000313" key="2">
    <source>
        <dbReference type="Proteomes" id="UP001054902"/>
    </source>
</evidence>
<dbReference type="InterPro" id="IPR052050">
    <property type="entry name" value="SecEffector_AnkRepeat"/>
</dbReference>
<sequence>MSAEDASAEPIRKKARTYLTFDNALSSSTSSCSPPINLQQRADELSCKLRIFYQENPEMKYVMQCEKLQANMKSAVEKYRCEFKNERESPLYSLPDEVLRRCLSYVGEDQFGLVAPASKKFCKAYKEEYGNQEARLTTSYKSASASSNTARFCVENLCKTLEEKDEIFKEAALSGNIDVLRYASSIGYDFLPIFCSKSKAKKYEECTFGNVFIGCIIEEIVANGYLHILKYFHEELAFQFGTKAFCRPAIKHGQFEILEWLKSIDSLHFSSLRGVLASGRVDAFKWVKSLKVMYEDEPRWDINSAIYSESINMIQYCLEIGLHFNDLSQAAVVDTDNIEVFRFCYEHGLEFGTFSMERTLSRMSDGFYEAKKHGLEYEAGKYFEIVKFLLSIEVPRYEHMMELSICFGNLEMVQYAFENNFPFTDYNTVLGFVDQGPTIPAKLKYLIENGFDVSSYVCNNSQFHNDCILKSKDLTLLECFIGRNARFDNSVLRNILHPRETWQSRRSIQYSHHLPRHRTTQIVKEYEPVWFEGVQFILTKGKNIEIFIEDLFREDYLNMDLIKILRTHERCHWTRKYEERNKFLCKIACTLAIEDVKWVYENGCRGGLPVPFDIELWRKDGMMRRSQWYANYDFLSGHGILDFNIQMIGNECMQYDFSERFKDYGMKKIVEEMSCSLYAYSLDLDVNLTSFLANRGYKYGFAAQKNVMTFLAYRKCCYDFCADNRKILALLLSLRTRHKFE</sequence>
<dbReference type="AlphaFoldDB" id="A0AAD3D0P2"/>
<gene>
    <name evidence="1" type="ORF">CTEN210_12004</name>
</gene>
<dbReference type="Proteomes" id="UP001054902">
    <property type="component" value="Unassembled WGS sequence"/>
</dbReference>
<dbReference type="EMBL" id="BLLK01000049">
    <property type="protein sequence ID" value="GFH55528.1"/>
    <property type="molecule type" value="Genomic_DNA"/>
</dbReference>
<keyword evidence="2" id="KW-1185">Reference proteome</keyword>
<accession>A0AAD3D0P2</accession>
<protein>
    <submittedName>
        <fullName evidence="1">Uncharacterized protein</fullName>
    </submittedName>
</protein>
<comment type="caution">
    <text evidence="1">The sequence shown here is derived from an EMBL/GenBank/DDBJ whole genome shotgun (WGS) entry which is preliminary data.</text>
</comment>
<proteinExistence type="predicted"/>
<evidence type="ECO:0000313" key="1">
    <source>
        <dbReference type="EMBL" id="GFH55528.1"/>
    </source>
</evidence>
<dbReference type="PANTHER" id="PTHR46586">
    <property type="entry name" value="ANKYRIN REPEAT-CONTAINING PROTEIN"/>
    <property type="match status" value="1"/>
</dbReference>
<name>A0AAD3D0P2_9STRA</name>
<reference evidence="1 2" key="1">
    <citation type="journal article" date="2021" name="Sci. Rep.">
        <title>The genome of the diatom Chaetoceros tenuissimus carries an ancient integrated fragment of an extant virus.</title>
        <authorList>
            <person name="Hongo Y."/>
            <person name="Kimura K."/>
            <person name="Takaki Y."/>
            <person name="Yoshida Y."/>
            <person name="Baba S."/>
            <person name="Kobayashi G."/>
            <person name="Nagasaki K."/>
            <person name="Hano T."/>
            <person name="Tomaru Y."/>
        </authorList>
    </citation>
    <scope>NUCLEOTIDE SEQUENCE [LARGE SCALE GENOMIC DNA]</scope>
    <source>
        <strain evidence="1 2">NIES-3715</strain>
    </source>
</reference>
<dbReference type="PANTHER" id="PTHR46586:SF3">
    <property type="entry name" value="ANKYRIN REPEAT-CONTAINING PROTEIN"/>
    <property type="match status" value="1"/>
</dbReference>